<reference evidence="7" key="2">
    <citation type="journal article" date="2023" name="Plant Pathol.">
        <title>Dismantling and reorganizing Pseudomonas marginalis sensu#lato.</title>
        <authorList>
            <person name="Sawada H."/>
            <person name="Fujikawa T."/>
            <person name="Satou M."/>
        </authorList>
    </citation>
    <scope>NUCLEOTIDE SEQUENCE</scope>
    <source>
        <strain evidence="7">MAFF 301350</strain>
    </source>
</reference>
<keyword evidence="4" id="KW-0804">Transcription</keyword>
<dbReference type="PANTHER" id="PTHR30537:SF72">
    <property type="entry name" value="LYSR FAMILY TRANSCRIPTIONAL REGULATOR"/>
    <property type="match status" value="1"/>
</dbReference>
<protein>
    <submittedName>
        <fullName evidence="7">LysR family transcriptional regulator</fullName>
    </submittedName>
</protein>
<evidence type="ECO:0000256" key="4">
    <source>
        <dbReference type="ARBA" id="ARBA00023163"/>
    </source>
</evidence>
<organism evidence="7 8">
    <name type="scientific">Pseudomonas aegrilactucae</name>
    <dbReference type="NCBI Taxonomy" id="2854028"/>
    <lineage>
        <taxon>Bacteria</taxon>
        <taxon>Pseudomonadati</taxon>
        <taxon>Pseudomonadota</taxon>
        <taxon>Gammaproteobacteria</taxon>
        <taxon>Pseudomonadales</taxon>
        <taxon>Pseudomonadaceae</taxon>
        <taxon>Pseudomonas</taxon>
    </lineage>
</organism>
<dbReference type="InterPro" id="IPR005119">
    <property type="entry name" value="LysR_subst-bd"/>
</dbReference>
<evidence type="ECO:0000256" key="5">
    <source>
        <dbReference type="SAM" id="MobiDB-lite"/>
    </source>
</evidence>
<dbReference type="PANTHER" id="PTHR30537">
    <property type="entry name" value="HTH-TYPE TRANSCRIPTIONAL REGULATOR"/>
    <property type="match status" value="1"/>
</dbReference>
<evidence type="ECO:0000256" key="1">
    <source>
        <dbReference type="ARBA" id="ARBA00009437"/>
    </source>
</evidence>
<dbReference type="FunFam" id="1.10.10.10:FF:000001">
    <property type="entry name" value="LysR family transcriptional regulator"/>
    <property type="match status" value="1"/>
</dbReference>
<accession>A0A9Q2XHC0</accession>
<dbReference type="Pfam" id="PF00126">
    <property type="entry name" value="HTH_1"/>
    <property type="match status" value="1"/>
</dbReference>
<dbReference type="GO" id="GO:0006351">
    <property type="term" value="P:DNA-templated transcription"/>
    <property type="evidence" value="ECO:0007669"/>
    <property type="project" value="TreeGrafter"/>
</dbReference>
<dbReference type="GO" id="GO:0043565">
    <property type="term" value="F:sequence-specific DNA binding"/>
    <property type="evidence" value="ECO:0007669"/>
    <property type="project" value="TreeGrafter"/>
</dbReference>
<evidence type="ECO:0000256" key="2">
    <source>
        <dbReference type="ARBA" id="ARBA00023015"/>
    </source>
</evidence>
<dbReference type="RefSeq" id="WP_217974480.1">
    <property type="nucleotide sequence ID" value="NZ_JAHTBI010000019.1"/>
</dbReference>
<dbReference type="AlphaFoldDB" id="A0A9Q2XHC0"/>
<evidence type="ECO:0000313" key="7">
    <source>
        <dbReference type="EMBL" id="MBV6286746.1"/>
    </source>
</evidence>
<keyword evidence="8" id="KW-1185">Reference proteome</keyword>
<dbReference type="CDD" id="cd08476">
    <property type="entry name" value="PBP2_CrgA_like_7"/>
    <property type="match status" value="1"/>
</dbReference>
<feature type="domain" description="HTH lysR-type" evidence="6">
    <location>
        <begin position="1"/>
        <end position="59"/>
    </location>
</feature>
<comment type="caution">
    <text evidence="7">The sequence shown here is derived from an EMBL/GenBank/DDBJ whole genome shotgun (WGS) entry which is preliminary data.</text>
</comment>
<dbReference type="InterPro" id="IPR058163">
    <property type="entry name" value="LysR-type_TF_proteobact-type"/>
</dbReference>
<dbReference type="Pfam" id="PF03466">
    <property type="entry name" value="LysR_substrate"/>
    <property type="match status" value="1"/>
</dbReference>
<dbReference type="GO" id="GO:0003700">
    <property type="term" value="F:DNA-binding transcription factor activity"/>
    <property type="evidence" value="ECO:0007669"/>
    <property type="project" value="InterPro"/>
</dbReference>
<sequence length="333" mass="37170">MDSLSGFVVFVKVADTRSFVAAGKALGVSASAIGKRVARLESKLGVRLFHRSTRSITLTAEGTLFLERSRRILAEIEATEVELSQASQAPRGKLRVSLPQVSSMIVPLLSDFIGQYPQVELDLDFSDRMVDIVGEGFDVVLRAGEPADSRLNARRLVDFRHVLVGSPAYFERHGTPHHPGQLAGHNGLHYRFLTTGKLQRWPLRRAEGAPDYEIPVSMVCNHLETRICFAVRGHGIACLPDFTILPQLARGELVTVLDEHLDNRGCLYLLWPSGRQMSPKLRVFIDFMEQRLFAQLPPTARMPAQEPSTPMDRPTATMNSAKPFNRMDRERAC</sequence>
<evidence type="ECO:0000256" key="3">
    <source>
        <dbReference type="ARBA" id="ARBA00023125"/>
    </source>
</evidence>
<proteinExistence type="inferred from homology"/>
<dbReference type="PROSITE" id="PS50931">
    <property type="entry name" value="HTH_LYSR"/>
    <property type="match status" value="1"/>
</dbReference>
<reference evidence="7" key="1">
    <citation type="journal article" date="2022" name="Int. J. Syst. Evol. Microbiol.">
        <title>Pseudomonas aegrilactucae sp. nov. and Pseudomonas morbosilactucae sp. nov., pathogens causing bacterial rot of lettuce in Japan.</title>
        <authorList>
            <person name="Sawada H."/>
            <person name="Fujikawa T."/>
            <person name="Satou M."/>
        </authorList>
    </citation>
    <scope>NUCLEOTIDE SEQUENCE</scope>
    <source>
        <strain evidence="7">MAFF 301350</strain>
    </source>
</reference>
<dbReference type="EMBL" id="JAHTBI010000019">
    <property type="protein sequence ID" value="MBV6286746.1"/>
    <property type="molecule type" value="Genomic_DNA"/>
</dbReference>
<dbReference type="Proteomes" id="UP001106592">
    <property type="component" value="Unassembled WGS sequence"/>
</dbReference>
<comment type="similarity">
    <text evidence="1">Belongs to the LysR transcriptional regulatory family.</text>
</comment>
<evidence type="ECO:0000259" key="6">
    <source>
        <dbReference type="PROSITE" id="PS50931"/>
    </source>
</evidence>
<name>A0A9Q2XHC0_9PSED</name>
<evidence type="ECO:0000313" key="8">
    <source>
        <dbReference type="Proteomes" id="UP001106592"/>
    </source>
</evidence>
<dbReference type="InterPro" id="IPR000847">
    <property type="entry name" value="LysR_HTH_N"/>
</dbReference>
<gene>
    <name evidence="7" type="ORF">KUO17_06810</name>
</gene>
<feature type="region of interest" description="Disordered" evidence="5">
    <location>
        <begin position="300"/>
        <end position="333"/>
    </location>
</feature>
<keyword evidence="2" id="KW-0805">Transcription regulation</keyword>
<keyword evidence="3" id="KW-0238">DNA-binding</keyword>